<dbReference type="SUPFAM" id="SSF52266">
    <property type="entry name" value="SGNH hydrolase"/>
    <property type="match status" value="1"/>
</dbReference>
<keyword evidence="3" id="KW-0732">Signal</keyword>
<dbReference type="InterPro" id="IPR039329">
    <property type="entry name" value="SIAE"/>
</dbReference>
<sequence length="642" mass="72721">MRRIFFSLLLLYGSPAFSQIRLPKLISDGMVLQRDATVNIWGWASAGEKVTLTFNQHVYTTTTDTNGRWEIKLPSQKAGGPYTMTINGKNNISLNNILIGDVFIASGQSNMELPMERLKDYYPEELLTASNEMIRYFAVPSRYSFNKPLEDFENGNWVKIDTSTIRKISAVAYFFSKSIYQKYHVPIGIIKAAQGGSLVEAWLSDESMEKFDEQRALLAKLKTGSYLDSIRRTDSANAANWYTHLWATDAGIQAATPWYSSSLDDSNWDHIKVPGYWKEQKQNDFHGVAWYRKHFTVSAQMAAGATNLWLGNWVDRDSVFLNGKFVGTTGYQYPPRKYTIPPGVLKEGENILTVRVINYTGMGGSYEDKPYKLFNATDTIQLSGTWKFNIGSAVPEIAKQTALYRLPAGLFNAMINPLLSYTMKGVIWYQGESNADEFPESYDTLFPELIKSWRKQWRQNNDQFPFIYVQLANYMKASEVPQESNWARIREAQRRALKIGNTGMIVAMDVGEWNDIHPSNKKVVGERLSLMTQQLMYHEPNIIASGPLYESSRIAGNQIILKFRNTGSGLMARDGELKGFAISGKDKRFVWASAVIKNNTIVVQSPEVKQPLYVRYAWADNPVTANLINREGLPAAAFTTEK</sequence>
<feature type="domain" description="Beta-galactosidase jelly roll" evidence="5">
    <location>
        <begin position="281"/>
        <end position="358"/>
    </location>
</feature>
<dbReference type="InterPro" id="IPR036514">
    <property type="entry name" value="SGNH_hydro_sf"/>
</dbReference>
<keyword evidence="2" id="KW-0326">Glycosidase</keyword>
<dbReference type="Pfam" id="PF03629">
    <property type="entry name" value="SASA"/>
    <property type="match status" value="2"/>
</dbReference>
<proteinExistence type="predicted"/>
<dbReference type="Gene3D" id="2.60.40.10">
    <property type="entry name" value="Immunoglobulins"/>
    <property type="match status" value="1"/>
</dbReference>
<evidence type="ECO:0000256" key="1">
    <source>
        <dbReference type="ARBA" id="ARBA00022801"/>
    </source>
</evidence>
<evidence type="ECO:0000313" key="7">
    <source>
        <dbReference type="Proteomes" id="UP000260644"/>
    </source>
</evidence>
<dbReference type="OrthoDB" id="9816001at2"/>
<dbReference type="Gene3D" id="2.60.120.260">
    <property type="entry name" value="Galactose-binding domain-like"/>
    <property type="match status" value="1"/>
</dbReference>
<organism evidence="6 7">
    <name type="scientific">Chitinophaga silvatica</name>
    <dbReference type="NCBI Taxonomy" id="2282649"/>
    <lineage>
        <taxon>Bacteria</taxon>
        <taxon>Pseudomonadati</taxon>
        <taxon>Bacteroidota</taxon>
        <taxon>Chitinophagia</taxon>
        <taxon>Chitinophagales</taxon>
        <taxon>Chitinophagaceae</taxon>
        <taxon>Chitinophaga</taxon>
    </lineage>
</organism>
<accession>A0A3E1Y2S3</accession>
<gene>
    <name evidence="6" type="ORF">DVR12_26780</name>
</gene>
<dbReference type="EMBL" id="QPMM01000019">
    <property type="protein sequence ID" value="RFS18807.1"/>
    <property type="molecule type" value="Genomic_DNA"/>
</dbReference>
<dbReference type="InterPro" id="IPR025300">
    <property type="entry name" value="BetaGal_jelly_roll_dom"/>
</dbReference>
<name>A0A3E1Y2S3_9BACT</name>
<comment type="caution">
    <text evidence="6">The sequence shown here is derived from an EMBL/GenBank/DDBJ whole genome shotgun (WGS) entry which is preliminary data.</text>
</comment>
<keyword evidence="7" id="KW-1185">Reference proteome</keyword>
<dbReference type="Pfam" id="PF13364">
    <property type="entry name" value="BetaGal_ABD2"/>
    <property type="match status" value="1"/>
</dbReference>
<dbReference type="GO" id="GO:0001681">
    <property type="term" value="F:sialate O-acetylesterase activity"/>
    <property type="evidence" value="ECO:0007669"/>
    <property type="project" value="InterPro"/>
</dbReference>
<evidence type="ECO:0000259" key="5">
    <source>
        <dbReference type="Pfam" id="PF13364"/>
    </source>
</evidence>
<dbReference type="InterPro" id="IPR013783">
    <property type="entry name" value="Ig-like_fold"/>
</dbReference>
<feature type="domain" description="Sialate O-acetylesterase" evidence="4">
    <location>
        <begin position="417"/>
        <end position="519"/>
    </location>
</feature>
<evidence type="ECO:0000256" key="3">
    <source>
        <dbReference type="SAM" id="SignalP"/>
    </source>
</evidence>
<dbReference type="Gene3D" id="3.40.50.1110">
    <property type="entry name" value="SGNH hydrolase"/>
    <property type="match status" value="1"/>
</dbReference>
<feature type="signal peptide" evidence="3">
    <location>
        <begin position="1"/>
        <end position="18"/>
    </location>
</feature>
<dbReference type="GO" id="GO:0004553">
    <property type="term" value="F:hydrolase activity, hydrolyzing O-glycosyl compounds"/>
    <property type="evidence" value="ECO:0007669"/>
    <property type="project" value="UniProtKB-ARBA"/>
</dbReference>
<dbReference type="AlphaFoldDB" id="A0A3E1Y2S3"/>
<evidence type="ECO:0000256" key="2">
    <source>
        <dbReference type="ARBA" id="ARBA00023295"/>
    </source>
</evidence>
<protein>
    <submittedName>
        <fullName evidence="6">Sialate O-acetylesterase</fullName>
    </submittedName>
</protein>
<dbReference type="PANTHER" id="PTHR22901:SF0">
    <property type="entry name" value="SIALATE O-ACETYLESTERASE"/>
    <property type="match status" value="1"/>
</dbReference>
<reference evidence="6 7" key="1">
    <citation type="submission" date="2018-07" db="EMBL/GenBank/DDBJ databases">
        <title>Chitinophaga K2CV101002-2 sp. nov., isolated from a monsoon evergreen broad-leaved forest soil.</title>
        <authorList>
            <person name="Lv Y."/>
        </authorList>
    </citation>
    <scope>NUCLEOTIDE SEQUENCE [LARGE SCALE GENOMIC DNA]</scope>
    <source>
        <strain evidence="6 7">GDMCC 1.1288</strain>
    </source>
</reference>
<evidence type="ECO:0000313" key="6">
    <source>
        <dbReference type="EMBL" id="RFS18807.1"/>
    </source>
</evidence>
<feature type="domain" description="Sialate O-acetylesterase" evidence="4">
    <location>
        <begin position="101"/>
        <end position="214"/>
    </location>
</feature>
<dbReference type="Proteomes" id="UP000260644">
    <property type="component" value="Unassembled WGS sequence"/>
</dbReference>
<feature type="chain" id="PRO_5017629489" evidence="3">
    <location>
        <begin position="19"/>
        <end position="642"/>
    </location>
</feature>
<dbReference type="SUPFAM" id="SSF49785">
    <property type="entry name" value="Galactose-binding domain-like"/>
    <property type="match status" value="1"/>
</dbReference>
<dbReference type="InterPro" id="IPR008979">
    <property type="entry name" value="Galactose-bd-like_sf"/>
</dbReference>
<dbReference type="GO" id="GO:0005975">
    <property type="term" value="P:carbohydrate metabolic process"/>
    <property type="evidence" value="ECO:0007669"/>
    <property type="project" value="TreeGrafter"/>
</dbReference>
<keyword evidence="1" id="KW-0378">Hydrolase</keyword>
<dbReference type="InterPro" id="IPR005181">
    <property type="entry name" value="SASA"/>
</dbReference>
<dbReference type="RefSeq" id="WP_116978892.1">
    <property type="nucleotide sequence ID" value="NZ_QPMM01000019.1"/>
</dbReference>
<dbReference type="PANTHER" id="PTHR22901">
    <property type="entry name" value="SIALATE O-ACETYLESTERASE"/>
    <property type="match status" value="1"/>
</dbReference>
<evidence type="ECO:0000259" key="4">
    <source>
        <dbReference type="Pfam" id="PF03629"/>
    </source>
</evidence>